<name>A0A3B9GXH6_9PROT</name>
<dbReference type="GO" id="GO:0003697">
    <property type="term" value="F:single-stranded DNA binding"/>
    <property type="evidence" value="ECO:0007669"/>
    <property type="project" value="InterPro"/>
</dbReference>
<evidence type="ECO:0008006" key="3">
    <source>
        <dbReference type="Google" id="ProtNLM"/>
    </source>
</evidence>
<evidence type="ECO:0000313" key="2">
    <source>
        <dbReference type="Proteomes" id="UP000259610"/>
    </source>
</evidence>
<proteinExistence type="predicted"/>
<dbReference type="EMBL" id="DMAN01000157">
    <property type="protein sequence ID" value="HAE26926.1"/>
    <property type="molecule type" value="Genomic_DNA"/>
</dbReference>
<dbReference type="Pfam" id="PF02586">
    <property type="entry name" value="SRAP"/>
    <property type="match status" value="1"/>
</dbReference>
<evidence type="ECO:0000313" key="1">
    <source>
        <dbReference type="EMBL" id="HAE26926.1"/>
    </source>
</evidence>
<dbReference type="InterPro" id="IPR036590">
    <property type="entry name" value="SRAP-like"/>
</dbReference>
<dbReference type="AlphaFoldDB" id="A0A3B9GXH6"/>
<accession>A0A3B9GXH6</accession>
<dbReference type="Proteomes" id="UP000259610">
    <property type="component" value="Unassembled WGS sequence"/>
</dbReference>
<dbReference type="SUPFAM" id="SSF143081">
    <property type="entry name" value="BB1717-like"/>
    <property type="match status" value="1"/>
</dbReference>
<comment type="caution">
    <text evidence="1">The sequence shown here is derived from an EMBL/GenBank/DDBJ whole genome shotgun (WGS) entry which is preliminary data.</text>
</comment>
<protein>
    <recommendedName>
        <fullName evidence="3">SOS response-associated peptidase</fullName>
    </recommendedName>
</protein>
<sequence>MVDIHNRMPVIPPQDCITNWLKGSPEIRVDMIAPHDAQDMHAWKVGKDVGNVRNQSKELIAPVE</sequence>
<reference evidence="1 2" key="1">
    <citation type="journal article" date="2018" name="Nat. Biotechnol.">
        <title>A standardized bacterial taxonomy based on genome phylogeny substantially revises the tree of life.</title>
        <authorList>
            <person name="Parks D.H."/>
            <person name="Chuvochina M."/>
            <person name="Waite D.W."/>
            <person name="Rinke C."/>
            <person name="Skarshewski A."/>
            <person name="Chaumeil P.A."/>
            <person name="Hugenholtz P."/>
        </authorList>
    </citation>
    <scope>NUCLEOTIDE SEQUENCE [LARGE SCALE GENOMIC DNA]</scope>
    <source>
        <strain evidence="1">UBA8733</strain>
    </source>
</reference>
<organism evidence="1 2">
    <name type="scientific">Hyphomonas adhaerens</name>
    <dbReference type="NCBI Taxonomy" id="81029"/>
    <lineage>
        <taxon>Bacteria</taxon>
        <taxon>Pseudomonadati</taxon>
        <taxon>Pseudomonadota</taxon>
        <taxon>Alphaproteobacteria</taxon>
        <taxon>Hyphomonadales</taxon>
        <taxon>Hyphomonadaceae</taxon>
        <taxon>Hyphomonas</taxon>
    </lineage>
</organism>
<dbReference type="GO" id="GO:0106300">
    <property type="term" value="P:protein-DNA covalent cross-linking repair"/>
    <property type="evidence" value="ECO:0007669"/>
    <property type="project" value="InterPro"/>
</dbReference>
<gene>
    <name evidence="1" type="ORF">DCG58_07195</name>
</gene>
<dbReference type="InterPro" id="IPR003738">
    <property type="entry name" value="SRAP"/>
</dbReference>
<dbReference type="Gene3D" id="3.90.1680.10">
    <property type="entry name" value="SOS response associated peptidase-like"/>
    <property type="match status" value="1"/>
</dbReference>